<dbReference type="EnsemblMetazoa" id="XM_001944288.5">
    <property type="protein sequence ID" value="XP_001944323.1"/>
    <property type="gene ID" value="LOC100164432"/>
</dbReference>
<evidence type="ECO:0000313" key="12">
    <source>
        <dbReference type="Proteomes" id="UP000007819"/>
    </source>
</evidence>
<dbReference type="InterPro" id="IPR029052">
    <property type="entry name" value="Metallo-depent_PP-like"/>
</dbReference>
<dbReference type="PANTHER" id="PTHR11575:SF24">
    <property type="entry name" value="5'-NUCLEOTIDASE"/>
    <property type="match status" value="1"/>
</dbReference>
<dbReference type="Pfam" id="PF00149">
    <property type="entry name" value="Metallophos"/>
    <property type="match status" value="1"/>
</dbReference>
<reference evidence="11" key="2">
    <citation type="submission" date="2022-06" db="UniProtKB">
        <authorList>
            <consortium name="EnsemblMetazoa"/>
        </authorList>
    </citation>
    <scope>IDENTIFICATION</scope>
</reference>
<dbReference type="EC" id="3.1.3.5" evidence="3"/>
<dbReference type="GeneID" id="100164432"/>
<comment type="similarity">
    <text evidence="2 8">Belongs to the 5'-nucleotidase family.</text>
</comment>
<dbReference type="SUPFAM" id="SSF55816">
    <property type="entry name" value="5'-nucleotidase (syn. UDP-sugar hydrolase), C-terminal domain"/>
    <property type="match status" value="1"/>
</dbReference>
<dbReference type="PANTHER" id="PTHR11575">
    <property type="entry name" value="5'-NUCLEOTIDASE-RELATED"/>
    <property type="match status" value="1"/>
</dbReference>
<evidence type="ECO:0000256" key="3">
    <source>
        <dbReference type="ARBA" id="ARBA00012643"/>
    </source>
</evidence>
<dbReference type="InterPro" id="IPR006179">
    <property type="entry name" value="5_nucleotidase/apyrase"/>
</dbReference>
<dbReference type="InterPro" id="IPR036907">
    <property type="entry name" value="5'-Nucleotdase_C_sf"/>
</dbReference>
<evidence type="ECO:0000313" key="11">
    <source>
        <dbReference type="EnsemblMetazoa" id="XP_001944323.1"/>
    </source>
</evidence>
<keyword evidence="6 8" id="KW-0547">Nucleotide-binding</keyword>
<evidence type="ECO:0000256" key="4">
    <source>
        <dbReference type="ARBA" id="ARBA00022723"/>
    </source>
</evidence>
<reference evidence="12" key="1">
    <citation type="submission" date="2010-06" db="EMBL/GenBank/DDBJ databases">
        <authorList>
            <person name="Jiang H."/>
            <person name="Abraham K."/>
            <person name="Ali S."/>
            <person name="Alsbrooks S.L."/>
            <person name="Anim B.N."/>
            <person name="Anosike U.S."/>
            <person name="Attaway T."/>
            <person name="Bandaranaike D.P."/>
            <person name="Battles P.K."/>
            <person name="Bell S.N."/>
            <person name="Bell A.V."/>
            <person name="Beltran B."/>
            <person name="Bickham C."/>
            <person name="Bustamante Y."/>
            <person name="Caleb T."/>
            <person name="Canada A."/>
            <person name="Cardenas V."/>
            <person name="Carter K."/>
            <person name="Chacko J."/>
            <person name="Chandrabose M.N."/>
            <person name="Chavez D."/>
            <person name="Chavez A."/>
            <person name="Chen L."/>
            <person name="Chu H.-S."/>
            <person name="Claassen K.J."/>
            <person name="Cockrell R."/>
            <person name="Collins M."/>
            <person name="Cooper J.A."/>
            <person name="Cree A."/>
            <person name="Curry S.M."/>
            <person name="Da Y."/>
            <person name="Dao M.D."/>
            <person name="Das B."/>
            <person name="Davila M.-L."/>
            <person name="Davy-Carroll L."/>
            <person name="Denson S."/>
            <person name="Dinh H."/>
            <person name="Ebong V.E."/>
            <person name="Edwards J.R."/>
            <person name="Egan A."/>
            <person name="El-Daye J."/>
            <person name="Escobedo L."/>
            <person name="Fernandez S."/>
            <person name="Fernando P.R."/>
            <person name="Flagg N."/>
            <person name="Forbes L.D."/>
            <person name="Fowler R.G."/>
            <person name="Fu Q."/>
            <person name="Gabisi R.A."/>
            <person name="Ganer J."/>
            <person name="Garbino Pronczuk A."/>
            <person name="Garcia R.M."/>
            <person name="Garner T."/>
            <person name="Garrett T.E."/>
            <person name="Gonzalez D.A."/>
            <person name="Hamid H."/>
            <person name="Hawkins E.S."/>
            <person name="Hirani K."/>
            <person name="Hogues M.E."/>
            <person name="Hollins B."/>
            <person name="Hsiao C.-H."/>
            <person name="Jabil R."/>
            <person name="James M.L."/>
            <person name="Jhangiani S.N."/>
            <person name="Johnson B."/>
            <person name="Johnson Q."/>
            <person name="Joshi V."/>
            <person name="Kalu J.B."/>
            <person name="Kam C."/>
            <person name="Kashfia A."/>
            <person name="Keebler J."/>
            <person name="Kisamo H."/>
            <person name="Kovar C.L."/>
            <person name="Lago L.A."/>
            <person name="Lai C.-Y."/>
            <person name="Laidlaw J."/>
            <person name="Lara F."/>
            <person name="Le T.-K."/>
            <person name="Lee S.L."/>
            <person name="Legall F.H."/>
            <person name="Lemon S.J."/>
            <person name="Lewis L.R."/>
            <person name="Li B."/>
            <person name="Liu Y."/>
            <person name="Liu Y.-S."/>
            <person name="Lopez J."/>
            <person name="Lozado R.J."/>
            <person name="Lu J."/>
            <person name="Madu R.C."/>
            <person name="Maheshwari M."/>
            <person name="Maheshwari R."/>
            <person name="Malloy K."/>
            <person name="Martinez E."/>
            <person name="Mathew T."/>
            <person name="Mercado I.C."/>
            <person name="Mercado C."/>
            <person name="Meyer B."/>
            <person name="Montgomery K."/>
            <person name="Morgan M.B."/>
            <person name="Munidasa M."/>
            <person name="Nazareth L.V."/>
            <person name="Nelson J."/>
            <person name="Ng B.M."/>
            <person name="Nguyen N.B."/>
            <person name="Nguyen P.Q."/>
            <person name="Nguyen T."/>
            <person name="Obregon M."/>
            <person name="Okwuonu G.O."/>
            <person name="Onwere C.G."/>
            <person name="Orozco G."/>
            <person name="Parra A."/>
            <person name="Patel S."/>
            <person name="Patil S."/>
            <person name="Perez A."/>
            <person name="Perez Y."/>
            <person name="Pham C."/>
            <person name="Primus E.L."/>
            <person name="Pu L.-L."/>
            <person name="Puazo M."/>
            <person name="Qin X."/>
            <person name="Quiroz J.B."/>
            <person name="Reese J."/>
            <person name="Richards S."/>
            <person name="Rives C.M."/>
            <person name="Robberts R."/>
            <person name="Ruiz S.J."/>
            <person name="Ruiz M.J."/>
            <person name="Santibanez J."/>
            <person name="Schneider B.W."/>
            <person name="Sisson I."/>
            <person name="Smith M."/>
            <person name="Sodergren E."/>
            <person name="Song X.-Z."/>
            <person name="Song B.B."/>
            <person name="Summersgill H."/>
            <person name="Thelus R."/>
            <person name="Thornton R.D."/>
            <person name="Trejos Z.Y."/>
            <person name="Usmani K."/>
            <person name="Vattathil S."/>
            <person name="Villasana D."/>
            <person name="Walker D.L."/>
            <person name="Wang S."/>
            <person name="Wang K."/>
            <person name="White C.S."/>
            <person name="Williams A.C."/>
            <person name="Williamson J."/>
            <person name="Wilson K."/>
            <person name="Woghiren I.O."/>
            <person name="Woodworth J.R."/>
            <person name="Worley K.C."/>
            <person name="Wright R.A."/>
            <person name="Wu W."/>
            <person name="Young L."/>
            <person name="Zhang L."/>
            <person name="Zhang J."/>
            <person name="Zhu Y."/>
            <person name="Muzny D.M."/>
            <person name="Weinstock G."/>
            <person name="Gibbs R.A."/>
        </authorList>
    </citation>
    <scope>NUCLEOTIDE SEQUENCE [LARGE SCALE GENOMIC DNA]</scope>
    <source>
        <strain evidence="12">LSR1</strain>
    </source>
</reference>
<protein>
    <recommendedName>
        <fullName evidence="3">5'-nucleotidase</fullName>
        <ecNumber evidence="3">3.1.3.5</ecNumber>
    </recommendedName>
</protein>
<keyword evidence="5 8" id="KW-0732">Signal</keyword>
<dbReference type="OrthoDB" id="7722975at2759"/>
<dbReference type="GO" id="GO:0000166">
    <property type="term" value="F:nucleotide binding"/>
    <property type="evidence" value="ECO:0007669"/>
    <property type="project" value="UniProtKB-KW"/>
</dbReference>
<dbReference type="AlphaFoldDB" id="A0A8R1W0Y5"/>
<keyword evidence="7 8" id="KW-0378">Hydrolase</keyword>
<dbReference type="Pfam" id="PF02872">
    <property type="entry name" value="5_nucleotid_C"/>
    <property type="match status" value="1"/>
</dbReference>
<dbReference type="FunFam" id="3.60.21.10:FF:000020">
    <property type="entry name" value="NT5E isoform 4"/>
    <property type="match status" value="1"/>
</dbReference>
<name>A0A8R1W0Y5_ACYPI</name>
<dbReference type="SUPFAM" id="SSF56300">
    <property type="entry name" value="Metallo-dependent phosphatases"/>
    <property type="match status" value="1"/>
</dbReference>
<dbReference type="RefSeq" id="XP_001944323.1">
    <property type="nucleotide sequence ID" value="XM_001944288.4"/>
</dbReference>
<feature type="domain" description="5'-Nucleotidase C-terminal" evidence="10">
    <location>
        <begin position="344"/>
        <end position="528"/>
    </location>
</feature>
<accession>A0A8R1W0Y5</accession>
<evidence type="ECO:0000256" key="6">
    <source>
        <dbReference type="ARBA" id="ARBA00022741"/>
    </source>
</evidence>
<dbReference type="GO" id="GO:0046872">
    <property type="term" value="F:metal ion binding"/>
    <property type="evidence" value="ECO:0007669"/>
    <property type="project" value="UniProtKB-KW"/>
</dbReference>
<dbReference type="OMA" id="NDKQCRY"/>
<evidence type="ECO:0000256" key="7">
    <source>
        <dbReference type="ARBA" id="ARBA00022801"/>
    </source>
</evidence>
<dbReference type="InterPro" id="IPR008334">
    <property type="entry name" value="5'-Nucleotdase_C"/>
</dbReference>
<dbReference type="Gene3D" id="3.90.780.10">
    <property type="entry name" value="5'-Nucleotidase, C-terminal domain"/>
    <property type="match status" value="1"/>
</dbReference>
<evidence type="ECO:0000259" key="10">
    <source>
        <dbReference type="Pfam" id="PF02872"/>
    </source>
</evidence>
<dbReference type="Gene3D" id="3.60.21.10">
    <property type="match status" value="1"/>
</dbReference>
<proteinExistence type="inferred from homology"/>
<feature type="signal peptide" evidence="8">
    <location>
        <begin position="1"/>
        <end position="18"/>
    </location>
</feature>
<keyword evidence="4" id="KW-0479">Metal-binding</keyword>
<evidence type="ECO:0000256" key="2">
    <source>
        <dbReference type="ARBA" id="ARBA00006654"/>
    </source>
</evidence>
<evidence type="ECO:0000256" key="1">
    <source>
        <dbReference type="ARBA" id="ARBA00000815"/>
    </source>
</evidence>
<keyword evidence="12" id="KW-1185">Reference proteome</keyword>
<dbReference type="GO" id="GO:0005886">
    <property type="term" value="C:plasma membrane"/>
    <property type="evidence" value="ECO:0007669"/>
    <property type="project" value="TreeGrafter"/>
</dbReference>
<evidence type="ECO:0000256" key="8">
    <source>
        <dbReference type="RuleBase" id="RU362119"/>
    </source>
</evidence>
<dbReference type="InterPro" id="IPR004843">
    <property type="entry name" value="Calcineurin-like_PHP"/>
</dbReference>
<dbReference type="PRINTS" id="PR01607">
    <property type="entry name" value="APYRASEFAMLY"/>
</dbReference>
<organism evidence="11 12">
    <name type="scientific">Acyrthosiphon pisum</name>
    <name type="common">Pea aphid</name>
    <dbReference type="NCBI Taxonomy" id="7029"/>
    <lineage>
        <taxon>Eukaryota</taxon>
        <taxon>Metazoa</taxon>
        <taxon>Ecdysozoa</taxon>
        <taxon>Arthropoda</taxon>
        <taxon>Hexapoda</taxon>
        <taxon>Insecta</taxon>
        <taxon>Pterygota</taxon>
        <taxon>Neoptera</taxon>
        <taxon>Paraneoptera</taxon>
        <taxon>Hemiptera</taxon>
        <taxon>Sternorrhyncha</taxon>
        <taxon>Aphidomorpha</taxon>
        <taxon>Aphidoidea</taxon>
        <taxon>Aphididae</taxon>
        <taxon>Macrosiphini</taxon>
        <taxon>Acyrthosiphon</taxon>
    </lineage>
</organism>
<evidence type="ECO:0000259" key="9">
    <source>
        <dbReference type="Pfam" id="PF00149"/>
    </source>
</evidence>
<dbReference type="KEGG" id="api:100164432"/>
<feature type="domain" description="Calcineurin-like phosphoesterase" evidence="9">
    <location>
        <begin position="27"/>
        <end position="252"/>
    </location>
</feature>
<sequence>MIAAVALGLLLQAAAAMAAAPGEFRLTVLHTNDLHSHYDETCRGGDGDGGGPCGAAGGHGGFARLRGALDAERARVAADGAPPAVVHLYAGDTFQGTRFYDVLRWQPAADLVGDLGVDAMCLGNHEFEDGPEGLAPFLKSTNISSIPIVVANINTEGEPSLTNIQPSTVLTVGGHTVGVIGYLTPDTEFTNKVGRVQISDEVQSVRTEVAKLKSAGVEFIIALGHSGLEMDRRVAREVDGVDAVVGGHSHSYLISGPPQDEETPVGPYPVIEKRGEQIVPVVQAYAFAKYLGKLVLTFDKEKRLVSAAGGPILLDQTVPQDAKMLEKVEYYKRLLAEQSVEKAVGKTQVFLDGNCKCEETNLADLIADSFIRENLNDLLKNNVTLSGWTDAAVAIVLSSSIHSSIDASKKQGVIYENDVQRTLPYKTPLCKVTITGKTLLKSLEHSASMYDYRNCSNPENKIYGGFMHMSGMHVTYDKKNAAGTRVRSATIRCSECKLPSYEPIDPDKKYTLLMSKYVASGGDRYEMIRDESIGTNCSETTETDALLSYVKEINPIYAGVDNRIKILNH</sequence>
<dbReference type="GO" id="GO:0006196">
    <property type="term" value="P:AMP catabolic process"/>
    <property type="evidence" value="ECO:0007669"/>
    <property type="project" value="TreeGrafter"/>
</dbReference>
<evidence type="ECO:0000256" key="5">
    <source>
        <dbReference type="ARBA" id="ARBA00022729"/>
    </source>
</evidence>
<dbReference type="GO" id="GO:0008253">
    <property type="term" value="F:5'-nucleotidase activity"/>
    <property type="evidence" value="ECO:0007669"/>
    <property type="project" value="UniProtKB-EC"/>
</dbReference>
<dbReference type="Proteomes" id="UP000007819">
    <property type="component" value="Chromosome X"/>
</dbReference>
<feature type="chain" id="PRO_5035958639" description="5'-nucleotidase" evidence="8">
    <location>
        <begin position="19"/>
        <end position="569"/>
    </location>
</feature>
<dbReference type="CDD" id="cd07409">
    <property type="entry name" value="MPP_CD73_N"/>
    <property type="match status" value="1"/>
</dbReference>
<comment type="catalytic activity">
    <reaction evidence="1">
        <text>a ribonucleoside 5'-phosphate + H2O = a ribonucleoside + phosphate</text>
        <dbReference type="Rhea" id="RHEA:12484"/>
        <dbReference type="ChEBI" id="CHEBI:15377"/>
        <dbReference type="ChEBI" id="CHEBI:18254"/>
        <dbReference type="ChEBI" id="CHEBI:43474"/>
        <dbReference type="ChEBI" id="CHEBI:58043"/>
        <dbReference type="EC" id="3.1.3.5"/>
    </reaction>
</comment>